<reference evidence="1 2" key="1">
    <citation type="submission" date="2016-08" db="EMBL/GenBank/DDBJ databases">
        <title>Complete Genome Sequence Of The Indigo Reducing Clostridium isatidis DSM15098.</title>
        <authorList>
            <person name="Little G.T."/>
            <person name="Minton N.P."/>
        </authorList>
    </citation>
    <scope>NUCLEOTIDE SEQUENCE [LARGE SCALE GENOMIC DNA]</scope>
    <source>
        <strain evidence="1 2">DSM 15098</strain>
    </source>
</reference>
<gene>
    <name evidence="1" type="ORF">BEN51_07670</name>
</gene>
<keyword evidence="2" id="KW-1185">Reference proteome</keyword>
<accession>A0A343JCV4</accession>
<dbReference type="AlphaFoldDB" id="A0A343JCV4"/>
<dbReference type="RefSeq" id="WP_119865497.1">
    <property type="nucleotide sequence ID" value="NZ_CP016786.1"/>
</dbReference>
<dbReference type="OrthoDB" id="1910829at2"/>
<dbReference type="EMBL" id="CP016786">
    <property type="protein sequence ID" value="ASW43362.1"/>
    <property type="molecule type" value="Genomic_DNA"/>
</dbReference>
<dbReference type="Proteomes" id="UP000264883">
    <property type="component" value="Chromosome"/>
</dbReference>
<dbReference type="KEGG" id="cia:BEN51_07670"/>
<evidence type="ECO:0000313" key="2">
    <source>
        <dbReference type="Proteomes" id="UP000264883"/>
    </source>
</evidence>
<sequence>MAKKAIKETKYCSLISQSIIADEEYTYALEKIIVKPQGNREELRFSVYKDQQRYGMKLLVRPLDLQEELFLQLLKKALEDKLFSKKFIEQLKKLINEK</sequence>
<name>A0A343JCV4_9CLOT</name>
<protein>
    <submittedName>
        <fullName evidence="1">Uncharacterized protein</fullName>
    </submittedName>
</protein>
<evidence type="ECO:0000313" key="1">
    <source>
        <dbReference type="EMBL" id="ASW43362.1"/>
    </source>
</evidence>
<proteinExistence type="predicted"/>
<organism evidence="1 2">
    <name type="scientific">Clostridium isatidis</name>
    <dbReference type="NCBI Taxonomy" id="182773"/>
    <lineage>
        <taxon>Bacteria</taxon>
        <taxon>Bacillati</taxon>
        <taxon>Bacillota</taxon>
        <taxon>Clostridia</taxon>
        <taxon>Eubacteriales</taxon>
        <taxon>Clostridiaceae</taxon>
        <taxon>Clostridium</taxon>
    </lineage>
</organism>